<dbReference type="Proteomes" id="UP001207468">
    <property type="component" value="Unassembled WGS sequence"/>
</dbReference>
<evidence type="ECO:0000313" key="1">
    <source>
        <dbReference type="EMBL" id="KAI9508547.1"/>
    </source>
</evidence>
<keyword evidence="2" id="KW-1185">Reference proteome</keyword>
<proteinExistence type="predicted"/>
<sequence>VLLALRLETHSAFLAAYRLSRLSCPDVLEKSTTLDPDDPFIIPPVLSGRSTIPPHLLPEPPANERRARHLALLLDSDDPDIRDWAQAEYLKLGRTRRRLVCEGVFEVKVMLDGAD</sequence>
<name>A0ACC0UCH3_9AGAM</name>
<protein>
    <submittedName>
        <fullName evidence="1">Uncharacterized protein</fullName>
    </submittedName>
</protein>
<reference evidence="1" key="1">
    <citation type="submission" date="2021-03" db="EMBL/GenBank/DDBJ databases">
        <title>Evolutionary priming and transition to the ectomycorrhizal habit in an iconic lineage of mushroom-forming fungi: is preadaptation a requirement?</title>
        <authorList>
            <consortium name="DOE Joint Genome Institute"/>
            <person name="Looney B.P."/>
            <person name="Miyauchi S."/>
            <person name="Morin E."/>
            <person name="Drula E."/>
            <person name="Courty P.E."/>
            <person name="Chicoki N."/>
            <person name="Fauchery L."/>
            <person name="Kohler A."/>
            <person name="Kuo A."/>
            <person name="LaButti K."/>
            <person name="Pangilinan J."/>
            <person name="Lipzen A."/>
            <person name="Riley R."/>
            <person name="Andreopoulos W."/>
            <person name="He G."/>
            <person name="Johnson J."/>
            <person name="Barry K.W."/>
            <person name="Grigoriev I.V."/>
            <person name="Nagy L."/>
            <person name="Hibbett D."/>
            <person name="Henrissat B."/>
            <person name="Matheny P.B."/>
            <person name="Labbe J."/>
            <person name="Martin A.F."/>
        </authorList>
    </citation>
    <scope>NUCLEOTIDE SEQUENCE</scope>
    <source>
        <strain evidence="1">BPL698</strain>
    </source>
</reference>
<evidence type="ECO:0000313" key="2">
    <source>
        <dbReference type="Proteomes" id="UP001207468"/>
    </source>
</evidence>
<dbReference type="EMBL" id="JAGFNK010000087">
    <property type="protein sequence ID" value="KAI9508547.1"/>
    <property type="molecule type" value="Genomic_DNA"/>
</dbReference>
<gene>
    <name evidence="1" type="ORF">F5148DRAFT_1195397</name>
</gene>
<organism evidence="1 2">
    <name type="scientific">Russula earlei</name>
    <dbReference type="NCBI Taxonomy" id="71964"/>
    <lineage>
        <taxon>Eukaryota</taxon>
        <taxon>Fungi</taxon>
        <taxon>Dikarya</taxon>
        <taxon>Basidiomycota</taxon>
        <taxon>Agaricomycotina</taxon>
        <taxon>Agaricomycetes</taxon>
        <taxon>Russulales</taxon>
        <taxon>Russulaceae</taxon>
        <taxon>Russula</taxon>
    </lineage>
</organism>
<feature type="non-terminal residue" evidence="1">
    <location>
        <position position="1"/>
    </location>
</feature>
<comment type="caution">
    <text evidence="1">The sequence shown here is derived from an EMBL/GenBank/DDBJ whole genome shotgun (WGS) entry which is preliminary data.</text>
</comment>
<accession>A0ACC0UCH3</accession>